<dbReference type="OrthoDB" id="5398685at2759"/>
<accession>A0A1Q2ZZX7</accession>
<dbReference type="Proteomes" id="UP000187013">
    <property type="component" value="Unassembled WGS sequence"/>
</dbReference>
<dbReference type="EMBL" id="BDGX01000014">
    <property type="protein sequence ID" value="GAV48991.1"/>
    <property type="molecule type" value="Genomic_DNA"/>
</dbReference>
<proteinExistence type="predicted"/>
<dbReference type="AlphaFoldDB" id="A0A1Q2ZZX7"/>
<name>A0A1Q2ZZX7_ZYGRO</name>
<protein>
    <submittedName>
        <fullName evidence="2">Uncharacterized protein</fullName>
    </submittedName>
</protein>
<reference evidence="2 3" key="1">
    <citation type="submission" date="2016-08" db="EMBL/GenBank/DDBJ databases">
        <title>Draft genome sequence of allopolyploid Zygosaccharomyces rouxii.</title>
        <authorList>
            <person name="Watanabe J."/>
            <person name="Uehara K."/>
            <person name="Mogi Y."/>
            <person name="Tsukioka Y."/>
        </authorList>
    </citation>
    <scope>NUCLEOTIDE SEQUENCE [LARGE SCALE GENOMIC DNA]</scope>
    <source>
        <strain evidence="2 3">NBRC 110957</strain>
    </source>
</reference>
<organism evidence="2 3">
    <name type="scientific">Zygosaccharomyces rouxii</name>
    <dbReference type="NCBI Taxonomy" id="4956"/>
    <lineage>
        <taxon>Eukaryota</taxon>
        <taxon>Fungi</taxon>
        <taxon>Dikarya</taxon>
        <taxon>Ascomycota</taxon>
        <taxon>Saccharomycotina</taxon>
        <taxon>Saccharomycetes</taxon>
        <taxon>Saccharomycetales</taxon>
        <taxon>Saccharomycetaceae</taxon>
        <taxon>Zygosaccharomyces</taxon>
    </lineage>
</organism>
<gene>
    <name evidence="2" type="ORF">ZYGR_0N03960</name>
</gene>
<evidence type="ECO:0000313" key="2">
    <source>
        <dbReference type="EMBL" id="GAV48991.1"/>
    </source>
</evidence>
<sequence length="75" mass="8512">MTVEDTTNNRGVDPKEFAQAWKALQEGEHTADEIENKLDTMEEKMAVLLEQVERLQQETGSSRYLGSKKEGGEKQ</sequence>
<comment type="caution">
    <text evidence="2">The sequence shown here is derived from an EMBL/GenBank/DDBJ whole genome shotgun (WGS) entry which is preliminary data.</text>
</comment>
<feature type="region of interest" description="Disordered" evidence="1">
    <location>
        <begin position="54"/>
        <end position="75"/>
    </location>
</feature>
<evidence type="ECO:0000256" key="1">
    <source>
        <dbReference type="SAM" id="MobiDB-lite"/>
    </source>
</evidence>
<evidence type="ECO:0000313" key="3">
    <source>
        <dbReference type="Proteomes" id="UP000187013"/>
    </source>
</evidence>